<feature type="compositionally biased region" description="Basic and acidic residues" evidence="1">
    <location>
        <begin position="1171"/>
        <end position="1188"/>
    </location>
</feature>
<feature type="region of interest" description="Disordered" evidence="1">
    <location>
        <begin position="754"/>
        <end position="1064"/>
    </location>
</feature>
<feature type="compositionally biased region" description="Acidic residues" evidence="1">
    <location>
        <begin position="423"/>
        <end position="435"/>
    </location>
</feature>
<dbReference type="GO" id="GO:0005730">
    <property type="term" value="C:nucleolus"/>
    <property type="evidence" value="ECO:0007669"/>
    <property type="project" value="InterPro"/>
</dbReference>
<feature type="compositionally biased region" description="Basic residues" evidence="1">
    <location>
        <begin position="399"/>
        <end position="419"/>
    </location>
</feature>
<feature type="compositionally biased region" description="Basic and acidic residues" evidence="1">
    <location>
        <begin position="1212"/>
        <end position="1226"/>
    </location>
</feature>
<feature type="compositionally biased region" description="Acidic residues" evidence="1">
    <location>
        <begin position="373"/>
        <end position="392"/>
    </location>
</feature>
<feature type="compositionally biased region" description="Basic and acidic residues" evidence="1">
    <location>
        <begin position="868"/>
        <end position="886"/>
    </location>
</feature>
<feature type="region of interest" description="Disordered" evidence="1">
    <location>
        <begin position="341"/>
        <end position="468"/>
    </location>
</feature>
<feature type="compositionally biased region" description="Acidic residues" evidence="1">
    <location>
        <begin position="1147"/>
        <end position="1157"/>
    </location>
</feature>
<feature type="compositionally biased region" description="Basic and acidic residues" evidence="1">
    <location>
        <begin position="901"/>
        <end position="914"/>
    </location>
</feature>
<feature type="region of interest" description="Disordered" evidence="1">
    <location>
        <begin position="1085"/>
        <end position="1125"/>
    </location>
</feature>
<proteinExistence type="predicted"/>
<feature type="compositionally biased region" description="Basic and acidic residues" evidence="1">
    <location>
        <begin position="1236"/>
        <end position="1245"/>
    </location>
</feature>
<feature type="region of interest" description="Disordered" evidence="1">
    <location>
        <begin position="1"/>
        <end position="285"/>
    </location>
</feature>
<feature type="compositionally biased region" description="Polar residues" evidence="1">
    <location>
        <begin position="1303"/>
        <end position="1312"/>
    </location>
</feature>
<feature type="compositionally biased region" description="Basic and acidic residues" evidence="1">
    <location>
        <begin position="937"/>
        <end position="947"/>
    </location>
</feature>
<feature type="compositionally biased region" description="Acidic residues" evidence="1">
    <location>
        <begin position="130"/>
        <end position="144"/>
    </location>
</feature>
<feature type="compositionally biased region" description="Acidic residues" evidence="1">
    <location>
        <begin position="765"/>
        <end position="776"/>
    </location>
</feature>
<sequence>MNLATLGKGDEKKNHDSVDDSSSAEEQHEDKDDHNRIPTNVATLALPNSKDDEKDGDQSVSDGNFASDLEEDSIVDDRKDDRVGREQVQEEQLCPAAKKSTNTLQETTGVVVEGTNKADDSDAKTKDGNETDFDVPFADDESESESEKENSADTSSSGSNGKSVAIQNDSSKDAENEKEHERERDTSSDDREAPRKERASREEQELGRPPSPSVSATIDAPNAATSPQRRSARARKPRLPYSTERHESSVVASVSAVVGKKKNNNKNTASKAAKKPSSSSSRLPKKQEWVIATDALFVKTEDKSAVTVKQIFLSLEKQFHRKITKQLKTVVRDRLRALITGTAKPAFAKEKETTSNESDSDSNNGEIQSSSESESDDYSEEDADDEASDYSDSDDKNKATKQKKKALAAKQSKKKKKKKTVADEEADDNEDEDANEDAKTTRTRRRTVRPKRRKAAARAAAKVVEAHKLRRKKRADELKVRNEEMQLDQTREDEERMDAIAAKFETNTDELRLKRLEDRLDLLQRLDETRISVVVANETISTSPTRTPTTTNEDSIEKKNGLKDNAAADIANKEKKVEAPSDSSSSSEEESSSDEEDLVIVGMKKPFKPLEPLHNHLPSRGLQLLKEIGSPKGGGNKKSEQRSKAAADITLPIAATKKSIKKMDTDTTAGSAILSPNRSMRARFTLRNALKQKQRRQGNQWLARELGYKTEEDHLKDCRTLADQKRVVVVKLEQERLKANERKQLRERLILQEQQSYISTNDGENNQDDDPEDEEYVPPGEDEHTIDVGEEEDEELKLAKEIEQEAKERDVAAHQEGLEEDSNSNGNSNTSNTEAVETQSLDTQPRLSDESSTLICSENETNAPNPDFNKHRLSLESEAQEKESENSGKILLDTQPSLVDKLTDRPLLTKEVSKLLDQQKTGSSQPQSASNSNSETRSVDEIKESRSTTETGPVRTSEESVVTPDKKSSNSDDEEELEFDGNGDDEDEDRPTRSRNAGWQAMLKREAEKLKKQKKKKGGLVEEEAEEEEEEEIAGLEDFGFSITKKNKNNDDEDTPDDLNEDDLEHVVDDVSDGEGDEDAGMVARKQLERQEEKHRHKEILRRMREGYDGRRGGIAGGGGGARGMHRFDQLVAADNREDAKRLGLLNDDELDSEDEKEGAKSNGDDEDDETKLLDKMLKDRFMHRSDVDLEENFSEDEEEQEDQTENGENPDNSHDEEMRTQERLAKRFAKRARMQRLEEMHGDSQEFSQQRLIEEDVRMKEELSQMRCGLVRRSSSLSRRSSQSSESSSNLGPLSRKRQRSNEASSGSNATVGGGSLFRKTPGSLSIALRANKLKRRSSFLGGNKAVDGKETGGVYKTLSRGHVLFRSQTSKSGSGASNSQLGKRKQGQSTSGSLFSKVSGNN</sequence>
<feature type="region of interest" description="Disordered" evidence="1">
    <location>
        <begin position="626"/>
        <end position="645"/>
    </location>
</feature>
<dbReference type="InterPro" id="IPR039191">
    <property type="entry name" value="Nopp140-like"/>
</dbReference>
<dbReference type="EMBL" id="HBIX01006449">
    <property type="protein sequence ID" value="CAE0712341.1"/>
    <property type="molecule type" value="Transcribed_RNA"/>
</dbReference>
<feature type="compositionally biased region" description="Low complexity" evidence="1">
    <location>
        <begin position="823"/>
        <end position="833"/>
    </location>
</feature>
<accession>A0A7S4ADR4</accession>
<dbReference type="PANTHER" id="PTHR23216">
    <property type="entry name" value="NUCLEOLAR AND COILED-BODY PHOSPHOPROTEIN 1"/>
    <property type="match status" value="1"/>
</dbReference>
<feature type="compositionally biased region" description="Acidic residues" evidence="1">
    <location>
        <begin position="587"/>
        <end position="597"/>
    </location>
</feature>
<feature type="region of interest" description="Disordered" evidence="1">
    <location>
        <begin position="1143"/>
        <end position="1323"/>
    </location>
</feature>
<feature type="region of interest" description="Disordered" evidence="1">
    <location>
        <begin position="475"/>
        <end position="494"/>
    </location>
</feature>
<feature type="compositionally biased region" description="Basic and acidic residues" evidence="1">
    <location>
        <begin position="1253"/>
        <end position="1265"/>
    </location>
</feature>
<feature type="compositionally biased region" description="Basic and acidic residues" evidence="1">
    <location>
        <begin position="1101"/>
        <end position="1112"/>
    </location>
</feature>
<feature type="compositionally biased region" description="Low complexity" evidence="1">
    <location>
        <begin position="355"/>
        <end position="372"/>
    </location>
</feature>
<feature type="region of interest" description="Disordered" evidence="1">
    <location>
        <begin position="1339"/>
        <end position="1404"/>
    </location>
</feature>
<feature type="compositionally biased region" description="Acidic residues" evidence="1">
    <location>
        <begin position="1021"/>
        <end position="1035"/>
    </location>
</feature>
<feature type="compositionally biased region" description="Basic residues" evidence="1">
    <location>
        <begin position="441"/>
        <end position="456"/>
    </location>
</feature>
<gene>
    <name evidence="2" type="ORF">PAUS00366_LOCUS5093</name>
</gene>
<feature type="compositionally biased region" description="Basic and acidic residues" evidence="1">
    <location>
        <begin position="170"/>
        <end position="206"/>
    </location>
</feature>
<protein>
    <recommendedName>
        <fullName evidence="3">DNA replication checkpoint mediator MRC1 domain-containing protein</fullName>
    </recommendedName>
</protein>
<feature type="compositionally biased region" description="Low complexity" evidence="1">
    <location>
        <begin position="923"/>
        <end position="934"/>
    </location>
</feature>
<feature type="compositionally biased region" description="Polar residues" evidence="1">
    <location>
        <begin position="99"/>
        <end position="108"/>
    </location>
</feature>
<feature type="compositionally biased region" description="Acidic residues" evidence="1">
    <location>
        <begin position="1189"/>
        <end position="1206"/>
    </location>
</feature>
<feature type="region of interest" description="Disordered" evidence="1">
    <location>
        <begin position="541"/>
        <end position="597"/>
    </location>
</feature>
<feature type="compositionally biased region" description="Acidic residues" evidence="1">
    <location>
        <begin position="1051"/>
        <end position="1064"/>
    </location>
</feature>
<evidence type="ECO:0000313" key="2">
    <source>
        <dbReference type="EMBL" id="CAE0712341.1"/>
    </source>
</evidence>
<organism evidence="2">
    <name type="scientific">Pseudo-nitzschia australis</name>
    <dbReference type="NCBI Taxonomy" id="44445"/>
    <lineage>
        <taxon>Eukaryota</taxon>
        <taxon>Sar</taxon>
        <taxon>Stramenopiles</taxon>
        <taxon>Ochrophyta</taxon>
        <taxon>Bacillariophyta</taxon>
        <taxon>Bacillariophyceae</taxon>
        <taxon>Bacillariophycidae</taxon>
        <taxon>Bacillariales</taxon>
        <taxon>Bacillariaceae</taxon>
        <taxon>Pseudo-nitzschia</taxon>
    </lineage>
</organism>
<feature type="compositionally biased region" description="Low complexity" evidence="1">
    <location>
        <begin position="249"/>
        <end position="258"/>
    </location>
</feature>
<feature type="compositionally biased region" description="Polar residues" evidence="1">
    <location>
        <begin position="834"/>
        <end position="864"/>
    </location>
</feature>
<evidence type="ECO:0000256" key="1">
    <source>
        <dbReference type="SAM" id="MobiDB-lite"/>
    </source>
</evidence>
<feature type="compositionally biased region" description="Low complexity" evidence="1">
    <location>
        <begin position="265"/>
        <end position="281"/>
    </location>
</feature>
<feature type="compositionally biased region" description="Basic and acidic residues" evidence="1">
    <location>
        <begin position="8"/>
        <end position="18"/>
    </location>
</feature>
<dbReference type="PANTHER" id="PTHR23216:SF1">
    <property type="entry name" value="NUCLEOLAR AND COILED-BODY PHOSPHOPROTEIN 1"/>
    <property type="match status" value="1"/>
</dbReference>
<feature type="compositionally biased region" description="Polar residues" evidence="1">
    <location>
        <begin position="152"/>
        <end position="169"/>
    </location>
</feature>
<feature type="compositionally biased region" description="Low complexity" evidence="1">
    <location>
        <begin position="541"/>
        <end position="551"/>
    </location>
</feature>
<feature type="compositionally biased region" description="Basic and acidic residues" evidence="1">
    <location>
        <begin position="25"/>
        <end position="36"/>
    </location>
</feature>
<feature type="compositionally biased region" description="Basic and acidic residues" evidence="1">
    <location>
        <begin position="116"/>
        <end position="129"/>
    </location>
</feature>
<reference evidence="2" key="1">
    <citation type="submission" date="2021-01" db="EMBL/GenBank/DDBJ databases">
        <authorList>
            <person name="Corre E."/>
            <person name="Pelletier E."/>
            <person name="Niang G."/>
            <person name="Scheremetjew M."/>
            <person name="Finn R."/>
            <person name="Kale V."/>
            <person name="Holt S."/>
            <person name="Cochrane G."/>
            <person name="Meng A."/>
            <person name="Brown T."/>
            <person name="Cohen L."/>
        </authorList>
    </citation>
    <scope>NUCLEOTIDE SEQUENCE</scope>
    <source>
        <strain evidence="2">10249 10 AB</strain>
    </source>
</reference>
<feature type="compositionally biased region" description="Gly residues" evidence="1">
    <location>
        <begin position="1113"/>
        <end position="1123"/>
    </location>
</feature>
<evidence type="ECO:0008006" key="3">
    <source>
        <dbReference type="Google" id="ProtNLM"/>
    </source>
</evidence>
<name>A0A7S4ADR4_9STRA</name>
<feature type="compositionally biased region" description="Acidic residues" evidence="1">
    <location>
        <begin position="971"/>
        <end position="989"/>
    </location>
</feature>
<feature type="compositionally biased region" description="Basic and acidic residues" evidence="1">
    <location>
        <begin position="75"/>
        <end position="88"/>
    </location>
</feature>
<feature type="compositionally biased region" description="Polar residues" evidence="1">
    <location>
        <begin position="1368"/>
        <end position="1404"/>
    </location>
</feature>
<feature type="compositionally biased region" description="Basic and acidic residues" evidence="1">
    <location>
        <begin position="796"/>
        <end position="817"/>
    </location>
</feature>
<feature type="compositionally biased region" description="Low complexity" evidence="1">
    <location>
        <begin position="1272"/>
        <end position="1295"/>
    </location>
</feature>